<feature type="transmembrane region" description="Helical" evidence="1">
    <location>
        <begin position="104"/>
        <end position="125"/>
    </location>
</feature>
<dbReference type="AlphaFoldDB" id="L1MKW3"/>
<dbReference type="STRING" id="1035195.HMPREF9997_00526"/>
<dbReference type="OrthoDB" id="4423785at2"/>
<feature type="transmembrane region" description="Helical" evidence="1">
    <location>
        <begin position="419"/>
        <end position="439"/>
    </location>
</feature>
<evidence type="ECO:0000313" key="2">
    <source>
        <dbReference type="EMBL" id="EKX91685.1"/>
    </source>
</evidence>
<name>L1MKW3_9CORY</name>
<dbReference type="EMBL" id="AMEM01000010">
    <property type="protein sequence ID" value="EKX91685.1"/>
    <property type="molecule type" value="Genomic_DNA"/>
</dbReference>
<keyword evidence="1" id="KW-1133">Transmembrane helix</keyword>
<feature type="transmembrane region" description="Helical" evidence="1">
    <location>
        <begin position="230"/>
        <end position="252"/>
    </location>
</feature>
<feature type="transmembrane region" description="Helical" evidence="1">
    <location>
        <begin position="282"/>
        <end position="304"/>
    </location>
</feature>
<evidence type="ECO:0008006" key="4">
    <source>
        <dbReference type="Google" id="ProtNLM"/>
    </source>
</evidence>
<proteinExistence type="predicted"/>
<keyword evidence="3" id="KW-1185">Reference proteome</keyword>
<feature type="transmembrane region" description="Helical" evidence="1">
    <location>
        <begin position="48"/>
        <end position="71"/>
    </location>
</feature>
<feature type="transmembrane region" description="Helical" evidence="1">
    <location>
        <begin position="324"/>
        <end position="352"/>
    </location>
</feature>
<comment type="caution">
    <text evidence="2">The sequence shown here is derived from an EMBL/GenBank/DDBJ whole genome shotgun (WGS) entry which is preliminary data.</text>
</comment>
<sequence length="462" mass="48541">MLFKLILKTNLVTWLALIMSNTVLAVVMSLNIGLIVAGVRSTGETQEAYISLGSTALLLVVATSLVSLTLVTNFTLRLQHPVVARWQLVGMLPGQAARILRAQVLVVSTLTGVIGAAFAWLLWYPYAHTVATSGLPTSPALDQPIPAPALVIAIVSVAGMSLLTGLMGARRAMRAELVDGASISGAFRRTSVGIVRKLLCVVASLGVGALYYAIAQVEPLQNIDEMGGMLGAYVGVGVLLSVVVALWGPYILRVLVEMLRVLPITATPWFLAVREAQARPTLTGTLIMPIAIAASTTGMAGMSISKFRQVLVSMGVPDSESLSAPLSISLLLVGGSIVVACASAASVVLIALRPRQHDAQLLYTSGATDELLTQKTLMETLVYLILAGIIAYGTVIINDVCMTFAFARGPLPMTQLSMPAGSTLAVLCLGIGIAATMLWSITLTELRRNTTERTLSHAAPSA</sequence>
<dbReference type="Proteomes" id="UP000010445">
    <property type="component" value="Unassembled WGS sequence"/>
</dbReference>
<feature type="transmembrane region" description="Helical" evidence="1">
    <location>
        <begin position="198"/>
        <end position="215"/>
    </location>
</feature>
<dbReference type="PATRIC" id="fig|1035195.3.peg.477"/>
<keyword evidence="1" id="KW-0812">Transmembrane</keyword>
<feature type="transmembrane region" description="Helical" evidence="1">
    <location>
        <begin position="145"/>
        <end position="166"/>
    </location>
</feature>
<protein>
    <recommendedName>
        <fullName evidence="4">Efflux ABC transporter, permease protein</fullName>
    </recommendedName>
</protein>
<organism evidence="2 3">
    <name type="scientific">Corynebacterium durum F0235</name>
    <dbReference type="NCBI Taxonomy" id="1035195"/>
    <lineage>
        <taxon>Bacteria</taxon>
        <taxon>Bacillati</taxon>
        <taxon>Actinomycetota</taxon>
        <taxon>Actinomycetes</taxon>
        <taxon>Mycobacteriales</taxon>
        <taxon>Corynebacteriaceae</taxon>
        <taxon>Corynebacterium</taxon>
    </lineage>
</organism>
<keyword evidence="1" id="KW-0472">Membrane</keyword>
<accession>L1MKW3</accession>
<reference evidence="2 3" key="1">
    <citation type="submission" date="2012-05" db="EMBL/GenBank/DDBJ databases">
        <authorList>
            <person name="Weinstock G."/>
            <person name="Sodergren E."/>
            <person name="Lobos E.A."/>
            <person name="Fulton L."/>
            <person name="Fulton R."/>
            <person name="Courtney L."/>
            <person name="Fronick C."/>
            <person name="O'Laughlin M."/>
            <person name="Godfrey J."/>
            <person name="Wilson R.M."/>
            <person name="Miner T."/>
            <person name="Farmer C."/>
            <person name="Delehaunty K."/>
            <person name="Cordes M."/>
            <person name="Minx P."/>
            <person name="Tomlinson C."/>
            <person name="Chen J."/>
            <person name="Wollam A."/>
            <person name="Pepin K.H."/>
            <person name="Bhonagiri V."/>
            <person name="Zhang X."/>
            <person name="Suruliraj S."/>
            <person name="Warren W."/>
            <person name="Mitreva M."/>
            <person name="Mardis E.R."/>
            <person name="Wilson R.K."/>
        </authorList>
    </citation>
    <scope>NUCLEOTIDE SEQUENCE [LARGE SCALE GENOMIC DNA]</scope>
    <source>
        <strain evidence="2 3">F0235</strain>
    </source>
</reference>
<dbReference type="RefSeq" id="WP_006062776.1">
    <property type="nucleotide sequence ID" value="NZ_KB290827.1"/>
</dbReference>
<dbReference type="HOGENOM" id="CLU_044317_0_0_11"/>
<dbReference type="eggNOG" id="ENOG5033QTH">
    <property type="taxonomic scope" value="Bacteria"/>
</dbReference>
<evidence type="ECO:0000256" key="1">
    <source>
        <dbReference type="SAM" id="Phobius"/>
    </source>
</evidence>
<feature type="transmembrane region" description="Helical" evidence="1">
    <location>
        <begin position="12"/>
        <end position="36"/>
    </location>
</feature>
<feature type="transmembrane region" description="Helical" evidence="1">
    <location>
        <begin position="381"/>
        <end position="407"/>
    </location>
</feature>
<evidence type="ECO:0000313" key="3">
    <source>
        <dbReference type="Proteomes" id="UP000010445"/>
    </source>
</evidence>
<gene>
    <name evidence="2" type="ORF">HMPREF9997_00526</name>
</gene>